<evidence type="ECO:0000313" key="4">
    <source>
        <dbReference type="Proteomes" id="UP000239865"/>
    </source>
</evidence>
<dbReference type="SUPFAM" id="SSF56672">
    <property type="entry name" value="DNA/RNA polymerases"/>
    <property type="match status" value="1"/>
</dbReference>
<keyword evidence="3" id="KW-0695">RNA-directed DNA polymerase</keyword>
<evidence type="ECO:0000256" key="1">
    <source>
        <dbReference type="ARBA" id="ARBA00034120"/>
    </source>
</evidence>
<comment type="caution">
    <text evidence="3">The sequence shown here is derived from an EMBL/GenBank/DDBJ whole genome shotgun (WGS) entry which is preliminary data.</text>
</comment>
<dbReference type="CDD" id="cd01646">
    <property type="entry name" value="RT_Bac_retron_I"/>
    <property type="match status" value="1"/>
</dbReference>
<dbReference type="PANTHER" id="PTHR34047">
    <property type="entry name" value="NUCLEAR INTRON MATURASE 1, MITOCHONDRIAL-RELATED"/>
    <property type="match status" value="1"/>
</dbReference>
<dbReference type="GO" id="GO:0003964">
    <property type="term" value="F:RNA-directed DNA polymerase activity"/>
    <property type="evidence" value="ECO:0007669"/>
    <property type="project" value="UniProtKB-KW"/>
</dbReference>
<dbReference type="InterPro" id="IPR000477">
    <property type="entry name" value="RT_dom"/>
</dbReference>
<dbReference type="InterPro" id="IPR051083">
    <property type="entry name" value="GrpII_Intron_Splice-Mob/Def"/>
</dbReference>
<organism evidence="3 4">
    <name type="scientific">Xanthomonas melonis</name>
    <dbReference type="NCBI Taxonomy" id="56456"/>
    <lineage>
        <taxon>Bacteria</taxon>
        <taxon>Pseudomonadati</taxon>
        <taxon>Pseudomonadota</taxon>
        <taxon>Gammaproteobacteria</taxon>
        <taxon>Lysobacterales</taxon>
        <taxon>Lysobacteraceae</taxon>
        <taxon>Xanthomonas</taxon>
    </lineage>
</organism>
<dbReference type="PANTHER" id="PTHR34047:SF8">
    <property type="entry name" value="PROTEIN YKFC"/>
    <property type="match status" value="1"/>
</dbReference>
<evidence type="ECO:0000259" key="2">
    <source>
        <dbReference type="PROSITE" id="PS50878"/>
    </source>
</evidence>
<proteinExistence type="inferred from homology"/>
<evidence type="ECO:0000313" key="3">
    <source>
        <dbReference type="EMBL" id="PPU72283.1"/>
    </source>
</evidence>
<dbReference type="EMBL" id="MDEH01000006">
    <property type="protein sequence ID" value="PPU72283.1"/>
    <property type="molecule type" value="Genomic_DNA"/>
</dbReference>
<reference evidence="3 4" key="1">
    <citation type="submission" date="2016-08" db="EMBL/GenBank/DDBJ databases">
        <authorList>
            <person name="Seilhamer J.J."/>
        </authorList>
    </citation>
    <scope>NUCLEOTIDE SEQUENCE [LARGE SCALE GENOMIC DNA]</scope>
    <source>
        <strain evidence="3 4">CFBP4644</strain>
    </source>
</reference>
<gene>
    <name evidence="3" type="ORF">XmelCFBP4644_12460</name>
</gene>
<dbReference type="InterPro" id="IPR043502">
    <property type="entry name" value="DNA/RNA_pol_sf"/>
</dbReference>
<dbReference type="Proteomes" id="UP000239865">
    <property type="component" value="Unassembled WGS sequence"/>
</dbReference>
<sequence length="458" mass="52976">MTKSRHPHPGCATWSQVYGDAAAWSPASAWYVNFNNGNVNNNHRNNNGFALAVRRAGEFQGNGVQLQDLYQAWRRARRQKVPSHNQLRFDSEWMCKLLQLQRQITAGEWSPRPSTCFIATRPKAREIHAPDFADRVVHHWLVPQLEAIYEPSFIHDSYANRTGRGGHAAVRRAQDFTRQVDSGQGGGWYLQLDIANFFNSIHRPTLWAMLRKRLERAGADRQVMQTTHALLRRSPLHAGVQYRATDAERAQVPMHKRLENAPVGHGLPIGNLSSQFFANVYLDALDQFVKRTLKAKRYLRYVDDFVLFHQDRAQLQTWQTQIEDFLHQTLRLRLKSDIRMRRLTDGLDFLGYVIHPTHTLARQRVVGHVRAAIAEWEGKHVQGSTIKATPQELRDIRARLASYDGHLRHANSYRLRQRLVQRFAWLPAATRPRRFSARQEGRRLSINFASPHKEQSHA</sequence>
<dbReference type="OrthoDB" id="9793236at2"/>
<keyword evidence="3" id="KW-0548">Nucleotidyltransferase</keyword>
<feature type="domain" description="Reverse transcriptase" evidence="2">
    <location>
        <begin position="1"/>
        <end position="354"/>
    </location>
</feature>
<protein>
    <submittedName>
        <fullName evidence="3">Reverse transcriptase</fullName>
    </submittedName>
</protein>
<accession>A0A2S7DEN0</accession>
<dbReference type="PROSITE" id="PS50878">
    <property type="entry name" value="RT_POL"/>
    <property type="match status" value="1"/>
</dbReference>
<dbReference type="AlphaFoldDB" id="A0A2S7DEN0"/>
<dbReference type="RefSeq" id="WP_104587541.1">
    <property type="nucleotide sequence ID" value="NZ_JAJGQH010000008.1"/>
</dbReference>
<name>A0A2S7DEN0_9XANT</name>
<comment type="similarity">
    <text evidence="1">Belongs to the bacterial reverse transcriptase family.</text>
</comment>
<keyword evidence="3" id="KW-0808">Transferase</keyword>
<dbReference type="Pfam" id="PF00078">
    <property type="entry name" value="RVT_1"/>
    <property type="match status" value="1"/>
</dbReference>